<dbReference type="AlphaFoldDB" id="A0A4V4HTR9"/>
<evidence type="ECO:0000259" key="1">
    <source>
        <dbReference type="PROSITE" id="PS50097"/>
    </source>
</evidence>
<name>A0A4V4HTR9_9HELO</name>
<protein>
    <recommendedName>
        <fullName evidence="1">BTB domain-containing protein</fullName>
    </recommendedName>
</protein>
<accession>A0A4V4HTR9</accession>
<dbReference type="PROSITE" id="PS50097">
    <property type="entry name" value="BTB"/>
    <property type="match status" value="1"/>
</dbReference>
<proteinExistence type="predicted"/>
<dbReference type="Gene3D" id="3.30.710.10">
    <property type="entry name" value="Potassium Channel Kv1.1, Chain A"/>
    <property type="match status" value="1"/>
</dbReference>
<feature type="domain" description="BTB" evidence="1">
    <location>
        <begin position="30"/>
        <end position="60"/>
    </location>
</feature>
<organism evidence="2 3">
    <name type="scientific">Botrytis galanthina</name>
    <dbReference type="NCBI Taxonomy" id="278940"/>
    <lineage>
        <taxon>Eukaryota</taxon>
        <taxon>Fungi</taxon>
        <taxon>Dikarya</taxon>
        <taxon>Ascomycota</taxon>
        <taxon>Pezizomycotina</taxon>
        <taxon>Leotiomycetes</taxon>
        <taxon>Helotiales</taxon>
        <taxon>Sclerotiniaceae</taxon>
        <taxon>Botrytis</taxon>
    </lineage>
</organism>
<dbReference type="OrthoDB" id="3539700at2759"/>
<dbReference type="EMBL" id="PQXL01000376">
    <property type="protein sequence ID" value="THV46566.1"/>
    <property type="molecule type" value="Genomic_DNA"/>
</dbReference>
<dbReference type="SUPFAM" id="SSF54695">
    <property type="entry name" value="POZ domain"/>
    <property type="match status" value="1"/>
</dbReference>
<reference evidence="2 3" key="1">
    <citation type="submission" date="2017-12" db="EMBL/GenBank/DDBJ databases">
        <title>Comparative genomics of Botrytis spp.</title>
        <authorList>
            <person name="Valero-Jimenez C.A."/>
            <person name="Tapia P."/>
            <person name="Veloso J."/>
            <person name="Silva-Moreno E."/>
            <person name="Staats M."/>
            <person name="Valdes J.H."/>
            <person name="Van Kan J.A.L."/>
        </authorList>
    </citation>
    <scope>NUCLEOTIDE SEQUENCE [LARGE SCALE GENOMIC DNA]</scope>
    <source>
        <strain evidence="2 3">MUCL435</strain>
    </source>
</reference>
<evidence type="ECO:0000313" key="3">
    <source>
        <dbReference type="Proteomes" id="UP000308671"/>
    </source>
</evidence>
<dbReference type="CDD" id="cd18186">
    <property type="entry name" value="BTB_POZ_ZBTB_KLHL-like"/>
    <property type="match status" value="1"/>
</dbReference>
<gene>
    <name evidence="2" type="ORF">BGAL_0376g00140</name>
</gene>
<dbReference type="Proteomes" id="UP000308671">
    <property type="component" value="Unassembled WGS sequence"/>
</dbReference>
<comment type="caution">
    <text evidence="2">The sequence shown here is derived from an EMBL/GenBank/DDBJ whole genome shotgun (WGS) entry which is preliminary data.</text>
</comment>
<evidence type="ECO:0000313" key="2">
    <source>
        <dbReference type="EMBL" id="THV46566.1"/>
    </source>
</evidence>
<keyword evidence="3" id="KW-1185">Reference proteome</keyword>
<sequence length="352" mass="40991">MNLPIPQKRDVDGNEKIAEPIILCQPGFVSDVRLNVFGQVYYAHSIILKLYSKYFRSALEWGENHATPTGKLRYDFTSVVDEDGFWLMELIKSTSNSDNLTNKNKLRAPQTEERERRAFEAVLFAFYNRPYLIRDYESFKDIVRSADSLCARPALSHTLDSAFHRSPGFTDTICQNSDSLIRIAKQLHHPVLFRECLIYEVSKAKCTTGKEHWKTKFDDDEDIKSCFHKALQSVDYIRNSVDYGIDFFSKDSRDWRRMLLVKHGMMDDVLEYQSATYYRKVMNGLEAKKLKNINMEWYLNFLSLLSSKLTLDRTLGRVGEERSPGTQSNKSGFFCAKIRDEDLPWDQDSVDW</sequence>
<dbReference type="InterPro" id="IPR011333">
    <property type="entry name" value="SKP1/BTB/POZ_sf"/>
</dbReference>
<dbReference type="InterPro" id="IPR000210">
    <property type="entry name" value="BTB/POZ_dom"/>
</dbReference>